<evidence type="ECO:0008006" key="3">
    <source>
        <dbReference type="Google" id="ProtNLM"/>
    </source>
</evidence>
<dbReference type="GO" id="GO:0005737">
    <property type="term" value="C:cytoplasm"/>
    <property type="evidence" value="ECO:0007669"/>
    <property type="project" value="TreeGrafter"/>
</dbReference>
<dbReference type="AlphaFoldDB" id="A0A151K0I9"/>
<organism evidence="1 2">
    <name type="scientific">Trachymyrmex septentrionalis</name>
    <dbReference type="NCBI Taxonomy" id="34720"/>
    <lineage>
        <taxon>Eukaryota</taxon>
        <taxon>Metazoa</taxon>
        <taxon>Ecdysozoa</taxon>
        <taxon>Arthropoda</taxon>
        <taxon>Hexapoda</taxon>
        <taxon>Insecta</taxon>
        <taxon>Pterygota</taxon>
        <taxon>Neoptera</taxon>
        <taxon>Endopterygota</taxon>
        <taxon>Hymenoptera</taxon>
        <taxon>Apocrita</taxon>
        <taxon>Aculeata</taxon>
        <taxon>Formicoidea</taxon>
        <taxon>Formicidae</taxon>
        <taxon>Myrmicinae</taxon>
        <taxon>Trachymyrmex</taxon>
    </lineage>
</organism>
<dbReference type="STRING" id="34720.A0A151K0I9"/>
<protein>
    <recommendedName>
        <fullName evidence="3">Eukaryotic translation elongation factor 1 epsilon-1</fullName>
    </recommendedName>
</protein>
<proteinExistence type="predicted"/>
<dbReference type="PANTHER" id="PTHR44490:SF1">
    <property type="entry name" value="EUKARYOTIC TRANSLATION ELONGATION FACTOR 1 EPSILON-1"/>
    <property type="match status" value="1"/>
</dbReference>
<keyword evidence="2" id="KW-1185">Reference proteome</keyword>
<evidence type="ECO:0000313" key="1">
    <source>
        <dbReference type="EMBL" id="KYN43099.1"/>
    </source>
</evidence>
<dbReference type="PANTHER" id="PTHR44490">
    <property type="entry name" value="EUKARYOTIC TRANSLATION ELONGATION FACTOR 1 EPSILON-1"/>
    <property type="match status" value="1"/>
</dbReference>
<reference evidence="1 2" key="1">
    <citation type="submission" date="2016-03" db="EMBL/GenBank/DDBJ databases">
        <title>Trachymyrmex septentrionalis WGS genome.</title>
        <authorList>
            <person name="Nygaard S."/>
            <person name="Hu H."/>
            <person name="Boomsma J."/>
            <person name="Zhang G."/>
        </authorList>
    </citation>
    <scope>NUCLEOTIDE SEQUENCE [LARGE SCALE GENOMIC DNA]</scope>
    <source>
        <strain evidence="1">Tsep2-gDNA-1</strain>
        <tissue evidence="1">Whole body</tissue>
    </source>
</reference>
<dbReference type="InterPro" id="IPR042450">
    <property type="entry name" value="EEF1E1"/>
</dbReference>
<name>A0A151K0I9_9HYME</name>
<dbReference type="InterPro" id="IPR036282">
    <property type="entry name" value="Glutathione-S-Trfase_C_sf"/>
</dbReference>
<dbReference type="GO" id="GO:0043517">
    <property type="term" value="P:positive regulation of DNA damage response, signal transduction by p53 class mediator"/>
    <property type="evidence" value="ECO:0007669"/>
    <property type="project" value="InterPro"/>
</dbReference>
<dbReference type="EMBL" id="KQ981296">
    <property type="protein sequence ID" value="KYN43099.1"/>
    <property type="molecule type" value="Genomic_DNA"/>
</dbReference>
<dbReference type="GO" id="GO:0005634">
    <property type="term" value="C:nucleus"/>
    <property type="evidence" value="ECO:0007669"/>
    <property type="project" value="TreeGrafter"/>
</dbReference>
<dbReference type="GO" id="GO:0017101">
    <property type="term" value="C:aminoacyl-tRNA synthetase multienzyme complex"/>
    <property type="evidence" value="ECO:0007669"/>
    <property type="project" value="InterPro"/>
</dbReference>
<dbReference type="Gene3D" id="1.20.1050.10">
    <property type="match status" value="1"/>
</dbReference>
<accession>A0A151K0I9</accession>
<gene>
    <name evidence="1" type="ORF">ALC56_02474</name>
</gene>
<evidence type="ECO:0000313" key="2">
    <source>
        <dbReference type="Proteomes" id="UP000078541"/>
    </source>
</evidence>
<dbReference type="SUPFAM" id="SSF47616">
    <property type="entry name" value="GST C-terminal domain-like"/>
    <property type="match status" value="1"/>
</dbReference>
<dbReference type="Proteomes" id="UP000078541">
    <property type="component" value="Unassembled WGS sequence"/>
</dbReference>
<sequence length="144" mass="16711">MGLCNIECIERIAQYLDVFPGKLQVSDKNVVFIPEYAEKNLPSIQGFSTIVQALVRNSKCSDILGNEKETQALIQQWLEYIVICINYADVPVNANRILNARKELSLQQKAQYVHVSRWFDNIQQEEKLRRELDLISFNLLHLFV</sequence>